<dbReference type="Proteomes" id="UP001139411">
    <property type="component" value="Unassembled WGS sequence"/>
</dbReference>
<accession>A0A9X1QHA5</accession>
<evidence type="ECO:0000313" key="2">
    <source>
        <dbReference type="EMBL" id="USJ29078.1"/>
    </source>
</evidence>
<dbReference type="EMBL" id="JAKFFV010000020">
    <property type="protein sequence ID" value="MCF2501395.1"/>
    <property type="molecule type" value="Genomic_DNA"/>
</dbReference>
<evidence type="ECO:0000313" key="4">
    <source>
        <dbReference type="Proteomes" id="UP001139411"/>
    </source>
</evidence>
<dbReference type="Proteomes" id="UP001055420">
    <property type="component" value="Chromosome"/>
</dbReference>
<keyword evidence="3" id="KW-1185">Reference proteome</keyword>
<reference evidence="1" key="1">
    <citation type="submission" date="2022-01" db="EMBL/GenBank/DDBJ databases">
        <title>Novel species in genus Dyadobacter.</title>
        <authorList>
            <person name="Ma C."/>
        </authorList>
    </citation>
    <scope>NUCLEOTIDE SEQUENCE</scope>
    <source>
        <strain evidence="2">CY22</strain>
        <strain evidence="1">CY357</strain>
    </source>
</reference>
<dbReference type="AlphaFoldDB" id="A0A9X1QHA5"/>
<dbReference type="RefSeq" id="WP_233795302.1">
    <property type="nucleotide sequence ID" value="NZ_CP098805.1"/>
</dbReference>
<gene>
    <name evidence="1" type="ORF">L0661_23960</name>
    <name evidence="2" type="ORF">NFI80_14465</name>
</gene>
<organism evidence="1 4">
    <name type="scientific">Dyadobacter chenhuakuii</name>
    <dbReference type="NCBI Taxonomy" id="2909339"/>
    <lineage>
        <taxon>Bacteria</taxon>
        <taxon>Pseudomonadati</taxon>
        <taxon>Bacteroidota</taxon>
        <taxon>Cytophagia</taxon>
        <taxon>Cytophagales</taxon>
        <taxon>Spirosomataceae</taxon>
        <taxon>Dyadobacter</taxon>
    </lineage>
</organism>
<dbReference type="PROSITE" id="PS51257">
    <property type="entry name" value="PROKAR_LIPOPROTEIN"/>
    <property type="match status" value="1"/>
</dbReference>
<protein>
    <submittedName>
        <fullName evidence="1">Uncharacterized protein</fullName>
    </submittedName>
</protein>
<sequence>MKTTLLTPNLSNHLGKMKALLFIFLFSFVLLGCKEDDVDPDLTKDFVGTWKGEVKQEKGYEYSSDWEISKASENAVKVVSTYRFVSKDPKYTSQTVVTPIENITLSTTLANSVVLNLTDEEIVPGDVLMIKGVGIVSGKTLTFSSTATSKKTGRVETPPVQIFTKQ</sequence>
<evidence type="ECO:0000313" key="3">
    <source>
        <dbReference type="Proteomes" id="UP001055420"/>
    </source>
</evidence>
<proteinExistence type="predicted"/>
<evidence type="ECO:0000313" key="1">
    <source>
        <dbReference type="EMBL" id="MCF2501395.1"/>
    </source>
</evidence>
<dbReference type="EMBL" id="CP098805">
    <property type="protein sequence ID" value="USJ29078.1"/>
    <property type="molecule type" value="Genomic_DNA"/>
</dbReference>
<name>A0A9X1QHA5_9BACT</name>